<dbReference type="PROSITE" id="PS50949">
    <property type="entry name" value="HTH_GNTR"/>
    <property type="match status" value="1"/>
</dbReference>
<dbReference type="EMBL" id="FRDM01000001">
    <property type="protein sequence ID" value="SHN50754.1"/>
    <property type="molecule type" value="Genomic_DNA"/>
</dbReference>
<feature type="domain" description="HTH gntR-type" evidence="4">
    <location>
        <begin position="1"/>
        <end position="56"/>
    </location>
</feature>
<evidence type="ECO:0000256" key="3">
    <source>
        <dbReference type="ARBA" id="ARBA00023163"/>
    </source>
</evidence>
<dbReference type="InterPro" id="IPR036390">
    <property type="entry name" value="WH_DNA-bd_sf"/>
</dbReference>
<organism evidence="5 6">
    <name type="scientific">Geodermatophilus obscurus</name>
    <dbReference type="NCBI Taxonomy" id="1861"/>
    <lineage>
        <taxon>Bacteria</taxon>
        <taxon>Bacillati</taxon>
        <taxon>Actinomycetota</taxon>
        <taxon>Actinomycetes</taxon>
        <taxon>Geodermatophilales</taxon>
        <taxon>Geodermatophilaceae</taxon>
        <taxon>Geodermatophilus</taxon>
    </lineage>
</organism>
<sequence>MVTDGGHPPGSRLPPEAVLAEQAHVSRLTLREAVRVLRDKGVLSVEHGRGTFVNPPARWVALDPALLRSRAELEGGSARSAQQITETRRIVEVGAVELAAQRRGEADLVRLRSCIERMQHAHERGDIVEFSVADVDFHDGLMTAACNPYLAALLQPIKALVQEVRLQTSIEPEMRLTAVAAHVAILDAVAAGDEDAACRNMTEHLAETHRVIERLCASGGLPAGRSGTPDAEQDVS</sequence>
<dbReference type="AlphaFoldDB" id="A0A1M7RX93"/>
<dbReference type="SUPFAM" id="SSF48008">
    <property type="entry name" value="GntR ligand-binding domain-like"/>
    <property type="match status" value="1"/>
</dbReference>
<dbReference type="Pfam" id="PF00392">
    <property type="entry name" value="GntR"/>
    <property type="match status" value="1"/>
</dbReference>
<keyword evidence="1" id="KW-0805">Transcription regulation</keyword>
<dbReference type="CDD" id="cd07377">
    <property type="entry name" value="WHTH_GntR"/>
    <property type="match status" value="1"/>
</dbReference>
<dbReference type="PANTHER" id="PTHR43537:SF5">
    <property type="entry name" value="UXU OPERON TRANSCRIPTIONAL REGULATOR"/>
    <property type="match status" value="1"/>
</dbReference>
<dbReference type="PRINTS" id="PR00035">
    <property type="entry name" value="HTHGNTR"/>
</dbReference>
<accession>A0A1M7RX93</accession>
<dbReference type="PANTHER" id="PTHR43537">
    <property type="entry name" value="TRANSCRIPTIONAL REGULATOR, GNTR FAMILY"/>
    <property type="match status" value="1"/>
</dbReference>
<evidence type="ECO:0000256" key="1">
    <source>
        <dbReference type="ARBA" id="ARBA00023015"/>
    </source>
</evidence>
<evidence type="ECO:0000313" key="6">
    <source>
        <dbReference type="Proteomes" id="UP000184428"/>
    </source>
</evidence>
<name>A0A1M7RX93_9ACTN</name>
<keyword evidence="2 5" id="KW-0238">DNA-binding</keyword>
<evidence type="ECO:0000259" key="4">
    <source>
        <dbReference type="PROSITE" id="PS50949"/>
    </source>
</evidence>
<dbReference type="Gene3D" id="1.10.10.10">
    <property type="entry name" value="Winged helix-like DNA-binding domain superfamily/Winged helix DNA-binding domain"/>
    <property type="match status" value="1"/>
</dbReference>
<protein>
    <submittedName>
        <fullName evidence="5">DNA-binding transcriptional regulator, FadR family</fullName>
    </submittedName>
</protein>
<dbReference type="GO" id="GO:0003700">
    <property type="term" value="F:DNA-binding transcription factor activity"/>
    <property type="evidence" value="ECO:0007669"/>
    <property type="project" value="InterPro"/>
</dbReference>
<dbReference type="Pfam" id="PF07729">
    <property type="entry name" value="FCD"/>
    <property type="match status" value="1"/>
</dbReference>
<keyword evidence="3" id="KW-0804">Transcription</keyword>
<dbReference type="InterPro" id="IPR011711">
    <property type="entry name" value="GntR_C"/>
</dbReference>
<proteinExistence type="predicted"/>
<dbReference type="Gene3D" id="1.20.120.530">
    <property type="entry name" value="GntR ligand-binding domain-like"/>
    <property type="match status" value="1"/>
</dbReference>
<dbReference type="InterPro" id="IPR000524">
    <property type="entry name" value="Tscrpt_reg_HTH_GntR"/>
</dbReference>
<evidence type="ECO:0000256" key="2">
    <source>
        <dbReference type="ARBA" id="ARBA00023125"/>
    </source>
</evidence>
<gene>
    <name evidence="5" type="ORF">SAMN05660350_00219</name>
</gene>
<dbReference type="SUPFAM" id="SSF46785">
    <property type="entry name" value="Winged helix' DNA-binding domain"/>
    <property type="match status" value="1"/>
</dbReference>
<reference evidence="5 6" key="1">
    <citation type="submission" date="2016-12" db="EMBL/GenBank/DDBJ databases">
        <authorList>
            <person name="Song W.-J."/>
            <person name="Kurnit D.M."/>
        </authorList>
    </citation>
    <scope>NUCLEOTIDE SEQUENCE [LARGE SCALE GENOMIC DNA]</scope>
    <source>
        <strain evidence="5 6">DSM 43162</strain>
    </source>
</reference>
<dbReference type="SMART" id="SM00895">
    <property type="entry name" value="FCD"/>
    <property type="match status" value="1"/>
</dbReference>
<dbReference type="SMART" id="SM00345">
    <property type="entry name" value="HTH_GNTR"/>
    <property type="match status" value="1"/>
</dbReference>
<dbReference type="Proteomes" id="UP000184428">
    <property type="component" value="Unassembled WGS sequence"/>
</dbReference>
<dbReference type="InterPro" id="IPR008920">
    <property type="entry name" value="TF_FadR/GntR_C"/>
</dbReference>
<evidence type="ECO:0000313" key="5">
    <source>
        <dbReference type="EMBL" id="SHN50754.1"/>
    </source>
</evidence>
<dbReference type="GO" id="GO:0003677">
    <property type="term" value="F:DNA binding"/>
    <property type="evidence" value="ECO:0007669"/>
    <property type="project" value="UniProtKB-KW"/>
</dbReference>
<dbReference type="InterPro" id="IPR036388">
    <property type="entry name" value="WH-like_DNA-bd_sf"/>
</dbReference>